<sequence>MTSSLSGVHYKGFTVQNLLAYVHERFGEETARLAVESLSAELRPHTDPRTTLAVGWVPVEAYFGIVQHVVDQHFEGKAAGAQTIGYEVTLRDIHSIFKMVLRFTTPNMVLGMARRMWRSYCDQGELLHSDENGMGVLTLRQFSYQTPVSLNELAGGFKAYLECSSAKNPRVEVIAPAADGALRWRISSG</sequence>
<dbReference type="EMBL" id="CP071090">
    <property type="protein sequence ID" value="QSQ20641.1"/>
    <property type="molecule type" value="Genomic_DNA"/>
</dbReference>
<organism evidence="1 2">
    <name type="scientific">Pyxidicoccus parkwayensis</name>
    <dbReference type="NCBI Taxonomy" id="2813578"/>
    <lineage>
        <taxon>Bacteria</taxon>
        <taxon>Pseudomonadati</taxon>
        <taxon>Myxococcota</taxon>
        <taxon>Myxococcia</taxon>
        <taxon>Myxococcales</taxon>
        <taxon>Cystobacterineae</taxon>
        <taxon>Myxococcaceae</taxon>
        <taxon>Pyxidicoccus</taxon>
    </lineage>
</organism>
<dbReference type="Proteomes" id="UP000662747">
    <property type="component" value="Chromosome"/>
</dbReference>
<proteinExistence type="predicted"/>
<gene>
    <name evidence="1" type="ORF">JY651_36215</name>
</gene>
<name>A0ABX7NTB7_9BACT</name>
<protein>
    <recommendedName>
        <fullName evidence="3">DUF2378 family protein</fullName>
    </recommendedName>
</protein>
<evidence type="ECO:0000313" key="1">
    <source>
        <dbReference type="EMBL" id="QSQ20641.1"/>
    </source>
</evidence>
<accession>A0ABX7NTB7</accession>
<dbReference type="RefSeq" id="WP_206722221.1">
    <property type="nucleotide sequence ID" value="NZ_CP071090.1"/>
</dbReference>
<evidence type="ECO:0000313" key="2">
    <source>
        <dbReference type="Proteomes" id="UP000662747"/>
    </source>
</evidence>
<keyword evidence="2" id="KW-1185">Reference proteome</keyword>
<evidence type="ECO:0008006" key="3">
    <source>
        <dbReference type="Google" id="ProtNLM"/>
    </source>
</evidence>
<reference evidence="1 2" key="1">
    <citation type="submission" date="2021-02" db="EMBL/GenBank/DDBJ databases">
        <title>De Novo genome assembly of isolated myxobacteria.</title>
        <authorList>
            <person name="Stevens D.C."/>
        </authorList>
    </citation>
    <scope>NUCLEOTIDE SEQUENCE [LARGE SCALE GENOMIC DNA]</scope>
    <source>
        <strain evidence="2">SCPEA02</strain>
    </source>
</reference>